<dbReference type="GO" id="GO:0003677">
    <property type="term" value="F:DNA binding"/>
    <property type="evidence" value="ECO:0007669"/>
    <property type="project" value="UniProtKB-KW"/>
</dbReference>
<gene>
    <name evidence="10" type="ORF">CTI12_AA596190</name>
</gene>
<keyword evidence="10" id="KW-0371">Homeobox</keyword>
<evidence type="ECO:0000259" key="9">
    <source>
        <dbReference type="PROSITE" id="PS51294"/>
    </source>
</evidence>
<sequence length="145" mass="16010">MGRAPCRDKTNVKKGPWSSEEDAKLKDHIEKYGTGDGGFSEEEENIICSLCISIGSRFNSKSFCLCHVLWELWSNVFSVTGFGNVSIPSKGLALPDLCNSNWTLSEQQPMANFAKPKSGVMLSLFVVLLEIFYACSLIFISSCLL</sequence>
<dbReference type="AlphaFoldDB" id="A0A2U1KJI3"/>
<protein>
    <submittedName>
        <fullName evidence="10">Homeodomain-like protein</fullName>
    </submittedName>
</protein>
<dbReference type="InterPro" id="IPR001005">
    <property type="entry name" value="SANT/Myb"/>
</dbReference>
<evidence type="ECO:0000256" key="8">
    <source>
        <dbReference type="SAM" id="Phobius"/>
    </source>
</evidence>
<keyword evidence="11" id="KW-1185">Reference proteome</keyword>
<reference evidence="10 11" key="1">
    <citation type="journal article" date="2018" name="Mol. Plant">
        <title>The genome of Artemisia annua provides insight into the evolution of Asteraceae family and artemisinin biosynthesis.</title>
        <authorList>
            <person name="Shen Q."/>
            <person name="Zhang L."/>
            <person name="Liao Z."/>
            <person name="Wang S."/>
            <person name="Yan T."/>
            <person name="Shi P."/>
            <person name="Liu M."/>
            <person name="Fu X."/>
            <person name="Pan Q."/>
            <person name="Wang Y."/>
            <person name="Lv Z."/>
            <person name="Lu X."/>
            <person name="Zhang F."/>
            <person name="Jiang W."/>
            <person name="Ma Y."/>
            <person name="Chen M."/>
            <person name="Hao X."/>
            <person name="Li L."/>
            <person name="Tang Y."/>
            <person name="Lv G."/>
            <person name="Zhou Y."/>
            <person name="Sun X."/>
            <person name="Brodelius P.E."/>
            <person name="Rose J.K.C."/>
            <person name="Tang K."/>
        </authorList>
    </citation>
    <scope>NUCLEOTIDE SEQUENCE [LARGE SCALE GENOMIC DNA]</scope>
    <source>
        <strain evidence="11">cv. Huhao1</strain>
        <tissue evidence="10">Leaf</tissue>
    </source>
</reference>
<dbReference type="STRING" id="35608.A0A2U1KJI3"/>
<feature type="transmembrane region" description="Helical" evidence="8">
    <location>
        <begin position="120"/>
        <end position="140"/>
    </location>
</feature>
<dbReference type="SUPFAM" id="SSF46689">
    <property type="entry name" value="Homeodomain-like"/>
    <property type="match status" value="1"/>
</dbReference>
<feature type="compositionally biased region" description="Basic and acidic residues" evidence="7">
    <location>
        <begin position="1"/>
        <end position="11"/>
    </location>
</feature>
<keyword evidence="8" id="KW-0812">Transmembrane</keyword>
<evidence type="ECO:0000256" key="4">
    <source>
        <dbReference type="ARBA" id="ARBA00023125"/>
    </source>
</evidence>
<name>A0A2U1KJI3_ARTAN</name>
<dbReference type="InterPro" id="IPR017930">
    <property type="entry name" value="Myb_dom"/>
</dbReference>
<evidence type="ECO:0000313" key="10">
    <source>
        <dbReference type="EMBL" id="PWA36888.1"/>
    </source>
</evidence>
<evidence type="ECO:0000256" key="1">
    <source>
        <dbReference type="ARBA" id="ARBA00004123"/>
    </source>
</evidence>
<comment type="caution">
    <text evidence="10">The sequence shown here is derived from an EMBL/GenBank/DDBJ whole genome shotgun (WGS) entry which is preliminary data.</text>
</comment>
<keyword evidence="8" id="KW-1133">Transmembrane helix</keyword>
<evidence type="ECO:0000256" key="3">
    <source>
        <dbReference type="ARBA" id="ARBA00023015"/>
    </source>
</evidence>
<dbReference type="PROSITE" id="PS51294">
    <property type="entry name" value="HTH_MYB"/>
    <property type="match status" value="1"/>
</dbReference>
<proteinExistence type="predicted"/>
<accession>A0A2U1KJI3</accession>
<dbReference type="InterPro" id="IPR009057">
    <property type="entry name" value="Homeodomain-like_sf"/>
</dbReference>
<keyword evidence="4 10" id="KW-0238">DNA-binding</keyword>
<dbReference type="Gene3D" id="1.10.10.60">
    <property type="entry name" value="Homeodomain-like"/>
    <property type="match status" value="1"/>
</dbReference>
<dbReference type="Proteomes" id="UP000245207">
    <property type="component" value="Unassembled WGS sequence"/>
</dbReference>
<evidence type="ECO:0000256" key="5">
    <source>
        <dbReference type="ARBA" id="ARBA00023163"/>
    </source>
</evidence>
<dbReference type="OrthoDB" id="2143914at2759"/>
<keyword evidence="2" id="KW-0677">Repeat</keyword>
<feature type="region of interest" description="Disordered" evidence="7">
    <location>
        <begin position="1"/>
        <end position="20"/>
    </location>
</feature>
<dbReference type="GO" id="GO:0005634">
    <property type="term" value="C:nucleus"/>
    <property type="evidence" value="ECO:0007669"/>
    <property type="project" value="UniProtKB-SubCell"/>
</dbReference>
<evidence type="ECO:0000256" key="2">
    <source>
        <dbReference type="ARBA" id="ARBA00022737"/>
    </source>
</evidence>
<keyword evidence="6" id="KW-0539">Nucleus</keyword>
<keyword evidence="5" id="KW-0804">Transcription</keyword>
<organism evidence="10 11">
    <name type="scientific">Artemisia annua</name>
    <name type="common">Sweet wormwood</name>
    <dbReference type="NCBI Taxonomy" id="35608"/>
    <lineage>
        <taxon>Eukaryota</taxon>
        <taxon>Viridiplantae</taxon>
        <taxon>Streptophyta</taxon>
        <taxon>Embryophyta</taxon>
        <taxon>Tracheophyta</taxon>
        <taxon>Spermatophyta</taxon>
        <taxon>Magnoliopsida</taxon>
        <taxon>eudicotyledons</taxon>
        <taxon>Gunneridae</taxon>
        <taxon>Pentapetalae</taxon>
        <taxon>asterids</taxon>
        <taxon>campanulids</taxon>
        <taxon>Asterales</taxon>
        <taxon>Asteraceae</taxon>
        <taxon>Asteroideae</taxon>
        <taxon>Anthemideae</taxon>
        <taxon>Artemisiinae</taxon>
        <taxon>Artemisia</taxon>
    </lineage>
</organism>
<feature type="domain" description="HTH myb-type" evidence="9">
    <location>
        <begin position="9"/>
        <end position="36"/>
    </location>
</feature>
<keyword evidence="8" id="KW-0472">Membrane</keyword>
<dbReference type="CDD" id="cd00167">
    <property type="entry name" value="SANT"/>
    <property type="match status" value="1"/>
</dbReference>
<comment type="subcellular location">
    <subcellularLocation>
        <location evidence="1">Nucleus</location>
    </subcellularLocation>
</comment>
<dbReference type="PANTHER" id="PTHR48000:SF46">
    <property type="entry name" value="TRANSCRIPTION FACTOR MYB36"/>
    <property type="match status" value="1"/>
</dbReference>
<keyword evidence="3" id="KW-0805">Transcription regulation</keyword>
<evidence type="ECO:0000256" key="6">
    <source>
        <dbReference type="ARBA" id="ARBA00023242"/>
    </source>
</evidence>
<dbReference type="PANTHER" id="PTHR48000">
    <property type="entry name" value="OS09G0431300 PROTEIN"/>
    <property type="match status" value="1"/>
</dbReference>
<evidence type="ECO:0000313" key="11">
    <source>
        <dbReference type="Proteomes" id="UP000245207"/>
    </source>
</evidence>
<dbReference type="EMBL" id="PKPP01017528">
    <property type="protein sequence ID" value="PWA36888.1"/>
    <property type="molecule type" value="Genomic_DNA"/>
</dbReference>
<evidence type="ECO:0000256" key="7">
    <source>
        <dbReference type="SAM" id="MobiDB-lite"/>
    </source>
</evidence>